<accession>A0ABQ4BCF7</accession>
<name>A0ABQ4BCF7_9ACTN</name>
<gene>
    <name evidence="2" type="ORF">Apa02nite_043700</name>
</gene>
<dbReference type="Proteomes" id="UP000624709">
    <property type="component" value="Unassembled WGS sequence"/>
</dbReference>
<evidence type="ECO:0000313" key="2">
    <source>
        <dbReference type="EMBL" id="GIE68262.1"/>
    </source>
</evidence>
<comment type="caution">
    <text evidence="2">The sequence shown here is derived from an EMBL/GenBank/DDBJ whole genome shotgun (WGS) entry which is preliminary data.</text>
</comment>
<dbReference type="RefSeq" id="WP_203826615.1">
    <property type="nucleotide sequence ID" value="NZ_BAAATY010000003.1"/>
</dbReference>
<evidence type="ECO:0000313" key="3">
    <source>
        <dbReference type="Proteomes" id="UP000624709"/>
    </source>
</evidence>
<feature type="transmembrane region" description="Helical" evidence="1">
    <location>
        <begin position="100"/>
        <end position="119"/>
    </location>
</feature>
<feature type="transmembrane region" description="Helical" evidence="1">
    <location>
        <begin position="74"/>
        <end position="93"/>
    </location>
</feature>
<feature type="transmembrane region" description="Helical" evidence="1">
    <location>
        <begin position="125"/>
        <end position="144"/>
    </location>
</feature>
<keyword evidence="1" id="KW-0812">Transmembrane</keyword>
<keyword evidence="1" id="KW-1133">Transmembrane helix</keyword>
<proteinExistence type="predicted"/>
<organism evidence="2 3">
    <name type="scientific">Actinoplanes palleronii</name>
    <dbReference type="NCBI Taxonomy" id="113570"/>
    <lineage>
        <taxon>Bacteria</taxon>
        <taxon>Bacillati</taxon>
        <taxon>Actinomycetota</taxon>
        <taxon>Actinomycetes</taxon>
        <taxon>Micromonosporales</taxon>
        <taxon>Micromonosporaceae</taxon>
        <taxon>Actinoplanes</taxon>
    </lineage>
</organism>
<evidence type="ECO:0000256" key="1">
    <source>
        <dbReference type="SAM" id="Phobius"/>
    </source>
</evidence>
<protein>
    <submittedName>
        <fullName evidence="2">Uncharacterized protein</fullName>
    </submittedName>
</protein>
<reference evidence="2 3" key="1">
    <citation type="submission" date="2021-01" db="EMBL/GenBank/DDBJ databases">
        <title>Whole genome shotgun sequence of Actinoplanes palleronii NBRC 14916.</title>
        <authorList>
            <person name="Komaki H."/>
            <person name="Tamura T."/>
        </authorList>
    </citation>
    <scope>NUCLEOTIDE SEQUENCE [LARGE SCALE GENOMIC DNA]</scope>
    <source>
        <strain evidence="2 3">NBRC 14916</strain>
    </source>
</reference>
<dbReference type="EMBL" id="BOMS01000057">
    <property type="protein sequence ID" value="GIE68262.1"/>
    <property type="molecule type" value="Genomic_DNA"/>
</dbReference>
<feature type="transmembrane region" description="Helical" evidence="1">
    <location>
        <begin position="38"/>
        <end position="62"/>
    </location>
</feature>
<keyword evidence="3" id="KW-1185">Reference proteome</keyword>
<feature type="transmembrane region" description="Helical" evidence="1">
    <location>
        <begin position="153"/>
        <end position="177"/>
    </location>
</feature>
<keyword evidence="1" id="KW-0472">Membrane</keyword>
<sequence length="178" mass="18555">MHAEYLRDAAMTAAIFGFFTMNWFGWALEGPPVSWRRWLIGGLVLAGLTCAAGVVVAVLHWSDGTVFDPDTGRVFGIVVGVEFAVAGIGAAVLGWQRRAAWIPVWIAFVVGVHLFPVAAILHYPVIHVVGVLVTAASVAAIPVARRRGLLPSAVVGAGTGVPLVAGGVYSLVSAVVAF</sequence>
<feature type="transmembrane region" description="Helical" evidence="1">
    <location>
        <begin position="6"/>
        <end position="26"/>
    </location>
</feature>